<dbReference type="PANTHER" id="PTHR48258:SF12">
    <property type="entry name" value="TRANSPOSON PROTEIN, CACTA, EN_SPM SUB-CLASS"/>
    <property type="match status" value="1"/>
</dbReference>
<evidence type="ECO:0000313" key="2">
    <source>
        <dbReference type="EMBL" id="RDX84956.1"/>
    </source>
</evidence>
<keyword evidence="3" id="KW-1185">Reference proteome</keyword>
<feature type="domain" description="DUF4216" evidence="1">
    <location>
        <begin position="75"/>
        <end position="120"/>
    </location>
</feature>
<dbReference type="EMBL" id="QJKJ01006903">
    <property type="protein sequence ID" value="RDX84956.1"/>
    <property type="molecule type" value="Genomic_DNA"/>
</dbReference>
<evidence type="ECO:0000259" key="1">
    <source>
        <dbReference type="Pfam" id="PF13952"/>
    </source>
</evidence>
<reference evidence="2" key="1">
    <citation type="submission" date="2018-05" db="EMBL/GenBank/DDBJ databases">
        <title>Draft genome of Mucuna pruriens seed.</title>
        <authorList>
            <person name="Nnadi N.E."/>
            <person name="Vos R."/>
            <person name="Hasami M.H."/>
            <person name="Devisetty U.K."/>
            <person name="Aguiy J.C."/>
        </authorList>
    </citation>
    <scope>NUCLEOTIDE SEQUENCE [LARGE SCALE GENOMIC DNA]</scope>
    <source>
        <strain evidence="2">JCA_2017</strain>
    </source>
</reference>
<dbReference type="AlphaFoldDB" id="A0A371G315"/>
<dbReference type="Pfam" id="PF13952">
    <property type="entry name" value="DUF4216"/>
    <property type="match status" value="1"/>
</dbReference>
<gene>
    <name evidence="2" type="ORF">CR513_33917</name>
</gene>
<protein>
    <recommendedName>
        <fullName evidence="1">DUF4216 domain-containing protein</fullName>
    </recommendedName>
</protein>
<evidence type="ECO:0000313" key="3">
    <source>
        <dbReference type="Proteomes" id="UP000257109"/>
    </source>
</evidence>
<accession>A0A371G315</accession>
<dbReference type="OrthoDB" id="1923595at2759"/>
<dbReference type="PANTHER" id="PTHR48258">
    <property type="entry name" value="DUF4218 DOMAIN-CONTAINING PROTEIN-RELATED"/>
    <property type="match status" value="1"/>
</dbReference>
<dbReference type="Proteomes" id="UP000257109">
    <property type="component" value="Unassembled WGS sequence"/>
</dbReference>
<comment type="caution">
    <text evidence="2">The sequence shown here is derived from an EMBL/GenBank/DDBJ whole genome shotgun (WGS) entry which is preliminary data.</text>
</comment>
<sequence>MNDNTYAYSSDIHALARGPLHQVRRFTVYNVNGYKFRTLQCQGMKTQNNGVYASSSDNRPAEGLVLYYGKLVDIIELNYSDRFMVTLFKCQWANTTDYGYIEKDVLGFTLINFSHLIHSVNFFDINWQLLSFLDDERVIKEHLTKEKIVKNEDQGNAPLHISPSDDSLGQAFGYKTEKVAEL</sequence>
<name>A0A371G315_MUCPR</name>
<organism evidence="2 3">
    <name type="scientific">Mucuna pruriens</name>
    <name type="common">Velvet bean</name>
    <name type="synonym">Dolichos pruriens</name>
    <dbReference type="NCBI Taxonomy" id="157652"/>
    <lineage>
        <taxon>Eukaryota</taxon>
        <taxon>Viridiplantae</taxon>
        <taxon>Streptophyta</taxon>
        <taxon>Embryophyta</taxon>
        <taxon>Tracheophyta</taxon>
        <taxon>Spermatophyta</taxon>
        <taxon>Magnoliopsida</taxon>
        <taxon>eudicotyledons</taxon>
        <taxon>Gunneridae</taxon>
        <taxon>Pentapetalae</taxon>
        <taxon>rosids</taxon>
        <taxon>fabids</taxon>
        <taxon>Fabales</taxon>
        <taxon>Fabaceae</taxon>
        <taxon>Papilionoideae</taxon>
        <taxon>50 kb inversion clade</taxon>
        <taxon>NPAAA clade</taxon>
        <taxon>indigoferoid/millettioid clade</taxon>
        <taxon>Phaseoleae</taxon>
        <taxon>Mucuna</taxon>
    </lineage>
</organism>
<dbReference type="InterPro" id="IPR025312">
    <property type="entry name" value="DUF4216"/>
</dbReference>
<dbReference type="STRING" id="157652.A0A371G315"/>
<feature type="non-terminal residue" evidence="2">
    <location>
        <position position="182"/>
    </location>
</feature>
<proteinExistence type="predicted"/>
<feature type="non-terminal residue" evidence="2">
    <location>
        <position position="1"/>
    </location>
</feature>